<evidence type="ECO:0000313" key="2">
    <source>
        <dbReference type="Proteomes" id="UP000662314"/>
    </source>
</evidence>
<name>A0A8J7LEY4_9NOST</name>
<comment type="caution">
    <text evidence="1">The sequence shown here is derived from an EMBL/GenBank/DDBJ whole genome shotgun (WGS) entry which is preliminary data.</text>
</comment>
<dbReference type="Gene3D" id="3.20.170.20">
    <property type="entry name" value="Protein of unknown function DUF952"/>
    <property type="match status" value="1"/>
</dbReference>
<dbReference type="AlphaFoldDB" id="A0A8J7LEY4"/>
<dbReference type="EMBL" id="JAECZA010000080">
    <property type="protein sequence ID" value="MBH8574646.1"/>
    <property type="molecule type" value="Genomic_DNA"/>
</dbReference>
<dbReference type="InterPro" id="IPR009297">
    <property type="entry name" value="DUF952"/>
</dbReference>
<dbReference type="Proteomes" id="UP000662314">
    <property type="component" value="Unassembled WGS sequence"/>
</dbReference>
<sequence>MNTILHITRSQEWREAKNLGSYHADSLDNEGFIHCSKSTQIVKVANRFFFNQKDLVLLFIDSDRVKAEIRYEEAEIGEVFPHIYGELNVDAVYKVINFEPGEDGFFELPQEVVNLE</sequence>
<dbReference type="Pfam" id="PF06108">
    <property type="entry name" value="DUF952"/>
    <property type="match status" value="1"/>
</dbReference>
<dbReference type="SUPFAM" id="SSF56399">
    <property type="entry name" value="ADP-ribosylation"/>
    <property type="match status" value="1"/>
</dbReference>
<organism evidence="1 2">
    <name type="scientific">Dendronalium phyllosphericum CENA369</name>
    <dbReference type="NCBI Taxonomy" id="1725256"/>
    <lineage>
        <taxon>Bacteria</taxon>
        <taxon>Bacillati</taxon>
        <taxon>Cyanobacteriota</taxon>
        <taxon>Cyanophyceae</taxon>
        <taxon>Nostocales</taxon>
        <taxon>Nostocaceae</taxon>
        <taxon>Dendronalium</taxon>
        <taxon>Dendronalium phyllosphericum</taxon>
    </lineage>
</organism>
<proteinExistence type="predicted"/>
<dbReference type="PANTHER" id="PTHR34129">
    <property type="entry name" value="BLR1139 PROTEIN"/>
    <property type="match status" value="1"/>
</dbReference>
<gene>
    <name evidence="1" type="ORF">I8752_16765</name>
</gene>
<protein>
    <submittedName>
        <fullName evidence="1">DUF952 domain-containing protein</fullName>
    </submittedName>
</protein>
<accession>A0A8J7LEY4</accession>
<reference evidence="1 2" key="1">
    <citation type="journal article" date="2021" name="Int. J. Syst. Evol. Microbiol.">
        <title>Amazonocrinis nigriterrae gen. nov., sp. nov., Atlanticothrix silvestris gen. nov., sp. nov. and Dendronalium phyllosphericum gen. nov., sp. nov., nostocacean cyanobacteria from Brazilian environments.</title>
        <authorList>
            <person name="Alvarenga D.O."/>
            <person name="Andreote A.P.D."/>
            <person name="Branco L.H.Z."/>
            <person name="Delbaje E."/>
            <person name="Cruz R.B."/>
            <person name="Varani A.M."/>
            <person name="Fiore M.F."/>
        </authorList>
    </citation>
    <scope>NUCLEOTIDE SEQUENCE [LARGE SCALE GENOMIC DNA]</scope>
    <source>
        <strain evidence="1 2">CENA369</strain>
    </source>
</reference>
<keyword evidence="2" id="KW-1185">Reference proteome</keyword>
<evidence type="ECO:0000313" key="1">
    <source>
        <dbReference type="EMBL" id="MBH8574646.1"/>
    </source>
</evidence>
<dbReference type="RefSeq" id="WP_214433443.1">
    <property type="nucleotide sequence ID" value="NZ_CAWPUQ010000318.1"/>
</dbReference>
<dbReference type="PANTHER" id="PTHR34129:SF1">
    <property type="entry name" value="DUF952 DOMAIN-CONTAINING PROTEIN"/>
    <property type="match status" value="1"/>
</dbReference>